<proteinExistence type="inferred from homology"/>
<evidence type="ECO:0000259" key="6">
    <source>
        <dbReference type="Pfam" id="PF01243"/>
    </source>
</evidence>
<dbReference type="InterPro" id="IPR012349">
    <property type="entry name" value="Split_barrel_FMN-bd"/>
</dbReference>
<dbReference type="SUPFAM" id="SSF50475">
    <property type="entry name" value="FMN-binding split barrel"/>
    <property type="match status" value="1"/>
</dbReference>
<evidence type="ECO:0000313" key="9">
    <source>
        <dbReference type="Proteomes" id="UP001174210"/>
    </source>
</evidence>
<gene>
    <name evidence="8" type="ORF">P5G59_08670</name>
</gene>
<dbReference type="PANTHER" id="PTHR10851">
    <property type="entry name" value="PYRIDOXINE-5-PHOSPHATE OXIDASE"/>
    <property type="match status" value="1"/>
</dbReference>
<feature type="domain" description="Pyridoxine 5'-phosphate oxidase dimerisation C-terminal" evidence="7">
    <location>
        <begin position="166"/>
        <end position="204"/>
    </location>
</feature>
<dbReference type="InterPro" id="IPR011576">
    <property type="entry name" value="Pyridox_Oxase_N"/>
</dbReference>
<evidence type="ECO:0000256" key="5">
    <source>
        <dbReference type="ARBA" id="ARBA00023002"/>
    </source>
</evidence>
<evidence type="ECO:0000313" key="8">
    <source>
        <dbReference type="EMBL" id="MDN4597209.1"/>
    </source>
</evidence>
<organism evidence="8 9">
    <name type="scientific">Leifsonia virtsii</name>
    <dbReference type="NCBI Taxonomy" id="3035915"/>
    <lineage>
        <taxon>Bacteria</taxon>
        <taxon>Bacillati</taxon>
        <taxon>Actinomycetota</taxon>
        <taxon>Actinomycetes</taxon>
        <taxon>Micrococcales</taxon>
        <taxon>Microbacteriaceae</taxon>
        <taxon>Leifsonia</taxon>
    </lineage>
</organism>
<comment type="caution">
    <text evidence="8">The sequence shown here is derived from an EMBL/GenBank/DDBJ whole genome shotgun (WGS) entry which is preliminary data.</text>
</comment>
<dbReference type="InterPro" id="IPR000659">
    <property type="entry name" value="Pyridox_Oxase"/>
</dbReference>
<comment type="similarity">
    <text evidence="2">Belongs to the pyridoxamine 5'-phosphate oxidase family.</text>
</comment>
<evidence type="ECO:0000256" key="1">
    <source>
        <dbReference type="ARBA" id="ARBA00001917"/>
    </source>
</evidence>
<dbReference type="Pfam" id="PF01243">
    <property type="entry name" value="PNPOx_N"/>
    <property type="match status" value="1"/>
</dbReference>
<sequence length="206" mass="22600">MITSSPAFGHDKDDVDEIDPEPLGLLGRWLPPAESELRPLMTLSTIGLDGFPDTRNVLLSGFDGNALSFHTDTRSRKAHELAADPRVALALVWPDAGRQVIVQGYAVPTDAAASDAAFAERSRYLQLLAWTNDAPTAALPRNARRERWDRFGSDHPDGALSAPPTWVGYRVTPTRVTFWRGDTDGPSNRIEYRRSGDGWAVSHLPG</sequence>
<keyword evidence="4" id="KW-0288">FMN</keyword>
<dbReference type="PANTHER" id="PTHR10851:SF0">
    <property type="entry name" value="PYRIDOXINE-5'-PHOSPHATE OXIDASE"/>
    <property type="match status" value="1"/>
</dbReference>
<dbReference type="Pfam" id="PF10590">
    <property type="entry name" value="PNP_phzG_C"/>
    <property type="match status" value="1"/>
</dbReference>
<keyword evidence="9" id="KW-1185">Reference proteome</keyword>
<comment type="cofactor">
    <cofactor evidence="1">
        <name>FMN</name>
        <dbReference type="ChEBI" id="CHEBI:58210"/>
    </cofactor>
</comment>
<reference evidence="8" key="1">
    <citation type="submission" date="2023-03" db="EMBL/GenBank/DDBJ databases">
        <title>MT1 and MT2 Draft Genomes of Novel Species.</title>
        <authorList>
            <person name="Venkateswaran K."/>
        </authorList>
    </citation>
    <scope>NUCLEOTIDE SEQUENCE</scope>
    <source>
        <strain evidence="8">F6_8S_P_1A</strain>
    </source>
</reference>
<evidence type="ECO:0000256" key="2">
    <source>
        <dbReference type="ARBA" id="ARBA00007301"/>
    </source>
</evidence>
<dbReference type="InterPro" id="IPR019576">
    <property type="entry name" value="Pyridoxamine_oxidase_dimer_C"/>
</dbReference>
<dbReference type="PIRSF" id="PIRSF000190">
    <property type="entry name" value="Pyd_amn-ph_oxd"/>
    <property type="match status" value="1"/>
</dbReference>
<evidence type="ECO:0000256" key="4">
    <source>
        <dbReference type="ARBA" id="ARBA00022643"/>
    </source>
</evidence>
<keyword evidence="3" id="KW-0285">Flavoprotein</keyword>
<evidence type="ECO:0000256" key="3">
    <source>
        <dbReference type="ARBA" id="ARBA00022630"/>
    </source>
</evidence>
<dbReference type="RefSeq" id="WP_301217984.1">
    <property type="nucleotide sequence ID" value="NZ_JAROCB010000002.1"/>
</dbReference>
<dbReference type="Proteomes" id="UP001174210">
    <property type="component" value="Unassembled WGS sequence"/>
</dbReference>
<accession>A0ABT8IYU3</accession>
<dbReference type="EMBL" id="JAROCB010000002">
    <property type="protein sequence ID" value="MDN4597209.1"/>
    <property type="molecule type" value="Genomic_DNA"/>
</dbReference>
<dbReference type="Gene3D" id="2.30.110.10">
    <property type="entry name" value="Electron Transport, Fmn-binding Protein, Chain A"/>
    <property type="match status" value="1"/>
</dbReference>
<name>A0ABT8IYU3_9MICO</name>
<keyword evidence="5" id="KW-0560">Oxidoreductase</keyword>
<protein>
    <submittedName>
        <fullName evidence="8">Pyridoxamine 5'-phosphate oxidase family protein</fullName>
    </submittedName>
</protein>
<feature type="domain" description="Pyridoxamine 5'-phosphate oxidase N-terminal" evidence="6">
    <location>
        <begin position="38"/>
        <end position="137"/>
    </location>
</feature>
<evidence type="ECO:0000259" key="7">
    <source>
        <dbReference type="Pfam" id="PF10590"/>
    </source>
</evidence>